<proteinExistence type="predicted"/>
<feature type="compositionally biased region" description="Polar residues" evidence="1">
    <location>
        <begin position="297"/>
        <end position="307"/>
    </location>
</feature>
<dbReference type="EMBL" id="QCYY01003274">
    <property type="protein sequence ID" value="ROT64309.1"/>
    <property type="molecule type" value="Genomic_DNA"/>
</dbReference>
<keyword evidence="3" id="KW-1185">Reference proteome</keyword>
<feature type="region of interest" description="Disordered" evidence="1">
    <location>
        <begin position="47"/>
        <end position="84"/>
    </location>
</feature>
<sequence>MIGHVETLPAPLRFGGSALASLGAEGFRGSRSQQFLECPDSCQNHVEPPLPYRTPAAAHPRRSATTSRPTTFPRPPPRRLPPPIVLPLRNYRDAPPRAAHPQRYAPHAALVDVGGFEGEGGFEWREREHDAELEMEHRRRMGRSLTDLPQKEACGGGDPDRIPLARSGTLPRQRRLAPAAAQVAGGGEEFLRAAESEGRERARRLPARPSASSPNLRSTAGGARAPPAAAALTDPPRFSPATTTSSCPPRRRGRPRTNYLQSYRHEAAAPRTPTRLRKGAEGGTNSRLNDSRLNDPATMTSPRPRTTTLRHDPSTNDPRQVISQAQRPSEWRPPEPQRPPPSHDPGLTPRRLPNALMTPSFLASPRSRFSLRRITVPLTVTSLVAPGKASVCVSVCGCVFVCAAVEGQRLGENYNKL</sequence>
<comment type="caution">
    <text evidence="2">The sequence shown here is derived from an EMBL/GenBank/DDBJ whole genome shotgun (WGS) entry which is preliminary data.</text>
</comment>
<reference evidence="2 3" key="1">
    <citation type="submission" date="2018-04" db="EMBL/GenBank/DDBJ databases">
        <authorList>
            <person name="Zhang X."/>
            <person name="Yuan J."/>
            <person name="Li F."/>
            <person name="Xiang J."/>
        </authorList>
    </citation>
    <scope>NUCLEOTIDE SEQUENCE [LARGE SCALE GENOMIC DNA]</scope>
    <source>
        <tissue evidence="2">Muscle</tissue>
    </source>
</reference>
<feature type="compositionally biased region" description="Pro residues" evidence="1">
    <location>
        <begin position="72"/>
        <end position="84"/>
    </location>
</feature>
<evidence type="ECO:0000313" key="3">
    <source>
        <dbReference type="Proteomes" id="UP000283509"/>
    </source>
</evidence>
<organism evidence="2 3">
    <name type="scientific">Penaeus vannamei</name>
    <name type="common">Whiteleg shrimp</name>
    <name type="synonym">Litopenaeus vannamei</name>
    <dbReference type="NCBI Taxonomy" id="6689"/>
    <lineage>
        <taxon>Eukaryota</taxon>
        <taxon>Metazoa</taxon>
        <taxon>Ecdysozoa</taxon>
        <taxon>Arthropoda</taxon>
        <taxon>Crustacea</taxon>
        <taxon>Multicrustacea</taxon>
        <taxon>Malacostraca</taxon>
        <taxon>Eumalacostraca</taxon>
        <taxon>Eucarida</taxon>
        <taxon>Decapoda</taxon>
        <taxon>Dendrobranchiata</taxon>
        <taxon>Penaeoidea</taxon>
        <taxon>Penaeidae</taxon>
        <taxon>Penaeus</taxon>
    </lineage>
</organism>
<name>A0A423SJG2_PENVA</name>
<evidence type="ECO:0000256" key="1">
    <source>
        <dbReference type="SAM" id="MobiDB-lite"/>
    </source>
</evidence>
<feature type="region of interest" description="Disordered" evidence="1">
    <location>
        <begin position="194"/>
        <end position="354"/>
    </location>
</feature>
<feature type="compositionally biased region" description="Low complexity" evidence="1">
    <location>
        <begin position="239"/>
        <end position="248"/>
    </location>
</feature>
<dbReference type="AlphaFoldDB" id="A0A423SJG2"/>
<dbReference type="Proteomes" id="UP000283509">
    <property type="component" value="Unassembled WGS sequence"/>
</dbReference>
<feature type="compositionally biased region" description="Polar residues" evidence="1">
    <location>
        <begin position="315"/>
        <end position="325"/>
    </location>
</feature>
<protein>
    <submittedName>
        <fullName evidence="2">Uncharacterized protein</fullName>
    </submittedName>
</protein>
<feature type="compositionally biased region" description="Low complexity" evidence="1">
    <location>
        <begin position="207"/>
        <end position="231"/>
    </location>
</feature>
<evidence type="ECO:0000313" key="2">
    <source>
        <dbReference type="EMBL" id="ROT64309.1"/>
    </source>
</evidence>
<reference evidence="2 3" key="2">
    <citation type="submission" date="2019-01" db="EMBL/GenBank/DDBJ databases">
        <title>The decoding of complex shrimp genome reveals the adaptation for benthos swimmer, frequently molting mechanism and breeding impact on genome.</title>
        <authorList>
            <person name="Sun Y."/>
            <person name="Gao Y."/>
            <person name="Yu Y."/>
        </authorList>
    </citation>
    <scope>NUCLEOTIDE SEQUENCE [LARGE SCALE GENOMIC DNA]</scope>
    <source>
        <tissue evidence="2">Muscle</tissue>
    </source>
</reference>
<feature type="region of interest" description="Disordered" evidence="1">
    <location>
        <begin position="148"/>
        <end position="175"/>
    </location>
</feature>
<accession>A0A423SJG2</accession>
<gene>
    <name evidence="2" type="ORF">C7M84_017751</name>
</gene>